<gene>
    <name evidence="3" type="ORF">MAF45_10930</name>
</gene>
<organism evidence="3 4">
    <name type="scientific">Mesosutterella porci</name>
    <dbReference type="NCBI Taxonomy" id="2915351"/>
    <lineage>
        <taxon>Bacteria</taxon>
        <taxon>Pseudomonadati</taxon>
        <taxon>Pseudomonadota</taxon>
        <taxon>Betaproteobacteria</taxon>
        <taxon>Burkholderiales</taxon>
        <taxon>Sutterellaceae</taxon>
        <taxon>Mesosutterella</taxon>
    </lineage>
</organism>
<protein>
    <submittedName>
        <fullName evidence="3">Smr/MutS family protein</fullName>
    </submittedName>
</protein>
<proteinExistence type="predicted"/>
<dbReference type="SUPFAM" id="SSF160443">
    <property type="entry name" value="SMR domain-like"/>
    <property type="match status" value="1"/>
</dbReference>
<dbReference type="InterPro" id="IPR002625">
    <property type="entry name" value="Smr_dom"/>
</dbReference>
<comment type="caution">
    <text evidence="3">The sequence shown here is derived from an EMBL/GenBank/DDBJ whole genome shotgun (WGS) entry which is preliminary data.</text>
</comment>
<keyword evidence="4" id="KW-1185">Reference proteome</keyword>
<evidence type="ECO:0000313" key="3">
    <source>
        <dbReference type="EMBL" id="MCG5031948.1"/>
    </source>
</evidence>
<accession>A0ABS9MTI9</accession>
<dbReference type="EMBL" id="JAKNCT010000017">
    <property type="protein sequence ID" value="MCG5031948.1"/>
    <property type="molecule type" value="Genomic_DNA"/>
</dbReference>
<dbReference type="RefSeq" id="WP_237980637.1">
    <property type="nucleotide sequence ID" value="NZ_JAKNCT010000017.1"/>
</dbReference>
<reference evidence="3 4" key="1">
    <citation type="submission" date="2022-02" db="EMBL/GenBank/DDBJ databases">
        <title>Mesosutterella porci, a novel member of the family Sutterellaceae from pig feces.</title>
        <authorList>
            <person name="Wylensek D."/>
            <person name="Clavel T."/>
        </authorList>
    </citation>
    <scope>NUCLEOTIDE SEQUENCE [LARGE SCALE GENOMIC DNA]</scope>
    <source>
        <strain evidence="4">oilRF-744-wt-GAM-9</strain>
    </source>
</reference>
<dbReference type="SMART" id="SM00463">
    <property type="entry name" value="SMR"/>
    <property type="match status" value="1"/>
</dbReference>
<sequence length="225" mass="24995">MKTLSSFSDLKSVGAKLKEEAELRLEEKRRAAERAARRRQEASLFSSAMSDMGVRPLKKEERADTGKRRPQPIPHQSIAERKAVLHASVSDEVDTLVFLQSEDGRCYWREGLSPDICRKLRRGDWTVQNHLDLHGLRTDAAREAVLEFLRSSQKAGARCVRIVHGKGNGSPGHQPVLKEKVRRWLKQCGTVMAFAEAPEIDGGAGAVLVLLSASPRTLSTEAPHL</sequence>
<evidence type="ECO:0000256" key="1">
    <source>
        <dbReference type="SAM" id="MobiDB-lite"/>
    </source>
</evidence>
<dbReference type="PROSITE" id="PS50828">
    <property type="entry name" value="SMR"/>
    <property type="match status" value="1"/>
</dbReference>
<evidence type="ECO:0000313" key="4">
    <source>
        <dbReference type="Proteomes" id="UP001297600"/>
    </source>
</evidence>
<feature type="domain" description="Smr" evidence="2">
    <location>
        <begin position="131"/>
        <end position="212"/>
    </location>
</feature>
<feature type="compositionally biased region" description="Basic and acidic residues" evidence="1">
    <location>
        <begin position="27"/>
        <end position="41"/>
    </location>
</feature>
<name>A0ABS9MTI9_9BURK</name>
<dbReference type="Pfam" id="PF01713">
    <property type="entry name" value="Smr"/>
    <property type="match status" value="1"/>
</dbReference>
<dbReference type="InterPro" id="IPR036063">
    <property type="entry name" value="Smr_dom_sf"/>
</dbReference>
<dbReference type="PANTHER" id="PTHR35562:SF2">
    <property type="entry name" value="DNA ENDONUCLEASE SMRA-RELATED"/>
    <property type="match status" value="1"/>
</dbReference>
<feature type="compositionally biased region" description="Basic and acidic residues" evidence="1">
    <location>
        <begin position="57"/>
        <end position="67"/>
    </location>
</feature>
<dbReference type="PANTHER" id="PTHR35562">
    <property type="entry name" value="DNA ENDONUCLEASE SMRA-RELATED"/>
    <property type="match status" value="1"/>
</dbReference>
<dbReference type="Proteomes" id="UP001297600">
    <property type="component" value="Unassembled WGS sequence"/>
</dbReference>
<feature type="region of interest" description="Disordered" evidence="1">
    <location>
        <begin position="27"/>
        <end position="75"/>
    </location>
</feature>
<dbReference type="Gene3D" id="3.30.1370.110">
    <property type="match status" value="1"/>
</dbReference>
<evidence type="ECO:0000259" key="2">
    <source>
        <dbReference type="PROSITE" id="PS50828"/>
    </source>
</evidence>